<keyword evidence="8" id="KW-0175">Coiled coil</keyword>
<dbReference type="GeneID" id="120269211"/>
<dbReference type="PROSITE" id="PS50217">
    <property type="entry name" value="BZIP"/>
    <property type="match status" value="1"/>
</dbReference>
<evidence type="ECO:0000256" key="6">
    <source>
        <dbReference type="ARBA" id="ARBA00023242"/>
    </source>
</evidence>
<dbReference type="GO" id="GO:0003677">
    <property type="term" value="F:DNA binding"/>
    <property type="evidence" value="ECO:0007669"/>
    <property type="project" value="UniProtKB-KW"/>
</dbReference>
<comment type="subcellular location">
    <subcellularLocation>
        <location evidence="1">Nucleus</location>
    </subcellularLocation>
</comment>
<evidence type="ECO:0000313" key="11">
    <source>
        <dbReference type="Proteomes" id="UP001515500"/>
    </source>
</evidence>
<feature type="region of interest" description="Disordered" evidence="9">
    <location>
        <begin position="1"/>
        <end position="45"/>
    </location>
</feature>
<keyword evidence="11" id="KW-1185">Reference proteome</keyword>
<feature type="compositionally biased region" description="Pro residues" evidence="9">
    <location>
        <begin position="23"/>
        <end position="36"/>
    </location>
</feature>
<dbReference type="CDD" id="cd14703">
    <property type="entry name" value="bZIP_plant_RF2"/>
    <property type="match status" value="1"/>
</dbReference>
<protein>
    <submittedName>
        <fullName evidence="12">Transcription factor RF2b-like</fullName>
    </submittedName>
</protein>
<keyword evidence="6" id="KW-0539">Nucleus</keyword>
<evidence type="ECO:0000313" key="12">
    <source>
        <dbReference type="RefSeq" id="XP_039132485.1"/>
    </source>
</evidence>
<dbReference type="AlphaFoldDB" id="A0AB40C088"/>
<reference evidence="12" key="1">
    <citation type="submission" date="2025-08" db="UniProtKB">
        <authorList>
            <consortium name="RefSeq"/>
        </authorList>
    </citation>
    <scope>IDENTIFICATION</scope>
</reference>
<dbReference type="Gene3D" id="1.20.5.170">
    <property type="match status" value="1"/>
</dbReference>
<evidence type="ECO:0000256" key="1">
    <source>
        <dbReference type="ARBA" id="ARBA00004123"/>
    </source>
</evidence>
<evidence type="ECO:0000256" key="8">
    <source>
        <dbReference type="SAM" id="Coils"/>
    </source>
</evidence>
<accession>A0AB40C088</accession>
<dbReference type="InterPro" id="IPR004827">
    <property type="entry name" value="bZIP"/>
</dbReference>
<evidence type="ECO:0000256" key="7">
    <source>
        <dbReference type="ARBA" id="ARBA00054342"/>
    </source>
</evidence>
<dbReference type="InterPro" id="IPR046347">
    <property type="entry name" value="bZIP_sf"/>
</dbReference>
<evidence type="ECO:0000259" key="10">
    <source>
        <dbReference type="PROSITE" id="PS50217"/>
    </source>
</evidence>
<name>A0AB40C088_DIOCR</name>
<dbReference type="PANTHER" id="PTHR13690">
    <property type="entry name" value="TRANSCRIPTION FACTOR POSF21-RELATED"/>
    <property type="match status" value="1"/>
</dbReference>
<dbReference type="GO" id="GO:0005634">
    <property type="term" value="C:nucleus"/>
    <property type="evidence" value="ECO:0007669"/>
    <property type="project" value="UniProtKB-SubCell"/>
</dbReference>
<dbReference type="PANTHER" id="PTHR13690:SF103">
    <property type="entry name" value="BZIP TRANSCRIPTION FACTOR 18"/>
    <property type="match status" value="1"/>
</dbReference>
<gene>
    <name evidence="12" type="primary">LOC120269211</name>
</gene>
<dbReference type="Pfam" id="PF00170">
    <property type="entry name" value="bZIP_1"/>
    <property type="match status" value="1"/>
</dbReference>
<proteinExistence type="inferred from homology"/>
<dbReference type="RefSeq" id="XP_039132485.1">
    <property type="nucleotide sequence ID" value="XM_039276551.1"/>
</dbReference>
<keyword evidence="5" id="KW-0804">Transcription</keyword>
<comment type="function">
    <text evidence="7">Transcription factor probably involved in vascular development and shoot tissue organization. Binds to the DNA sequence 5'-CCGAGTGTGCCCCTGG-3' present in the promoter region Box II of the phloem-specific rice tungro bacilliform virus (RTBV) promoter. May regulate tissue-specific expression of the RTBV promoter and virus replication.</text>
</comment>
<feature type="domain" description="BZIP" evidence="10">
    <location>
        <begin position="73"/>
        <end position="136"/>
    </location>
</feature>
<dbReference type="InterPro" id="IPR044759">
    <property type="entry name" value="bZIP_RF2"/>
</dbReference>
<evidence type="ECO:0000256" key="5">
    <source>
        <dbReference type="ARBA" id="ARBA00023163"/>
    </source>
</evidence>
<dbReference type="Proteomes" id="UP001515500">
    <property type="component" value="Chromosome 9"/>
</dbReference>
<keyword evidence="3" id="KW-0805">Transcription regulation</keyword>
<organism evidence="11 12">
    <name type="scientific">Dioscorea cayennensis subsp. rotundata</name>
    <name type="common">White Guinea yam</name>
    <name type="synonym">Dioscorea rotundata</name>
    <dbReference type="NCBI Taxonomy" id="55577"/>
    <lineage>
        <taxon>Eukaryota</taxon>
        <taxon>Viridiplantae</taxon>
        <taxon>Streptophyta</taxon>
        <taxon>Embryophyta</taxon>
        <taxon>Tracheophyta</taxon>
        <taxon>Spermatophyta</taxon>
        <taxon>Magnoliopsida</taxon>
        <taxon>Liliopsida</taxon>
        <taxon>Dioscoreales</taxon>
        <taxon>Dioscoreaceae</taxon>
        <taxon>Dioscorea</taxon>
    </lineage>
</organism>
<keyword evidence="4" id="KW-0238">DNA-binding</keyword>
<dbReference type="SUPFAM" id="SSF57959">
    <property type="entry name" value="Leucine zipper domain"/>
    <property type="match status" value="1"/>
</dbReference>
<evidence type="ECO:0000256" key="4">
    <source>
        <dbReference type="ARBA" id="ARBA00023125"/>
    </source>
</evidence>
<evidence type="ECO:0000256" key="9">
    <source>
        <dbReference type="SAM" id="MobiDB-lite"/>
    </source>
</evidence>
<dbReference type="GO" id="GO:0003700">
    <property type="term" value="F:DNA-binding transcription factor activity"/>
    <property type="evidence" value="ECO:0007669"/>
    <property type="project" value="InterPro"/>
</dbReference>
<feature type="coiled-coil region" evidence="8">
    <location>
        <begin position="91"/>
        <end position="160"/>
    </location>
</feature>
<dbReference type="FunFam" id="1.20.5.170:FF:000009">
    <property type="entry name" value="probable transcription factor PosF21"/>
    <property type="match status" value="1"/>
</dbReference>
<evidence type="ECO:0000256" key="2">
    <source>
        <dbReference type="ARBA" id="ARBA00007163"/>
    </source>
</evidence>
<sequence>MLPPPPPNATSLPHHRRLRPPLTHAPPQPRRPPAIPRPKHRYSSSVDALFPDPIAEPKKAMSADKLAELAVIDPKRAKRIMANRQSAARSKERKARYIAELQRRVQILQIEATTLSAQLALFQRDTSGLTTENEELRLQLQAMEQQSQLCDAMNEALKQEVDRLRIATGEMPKHGETYTTREFQNNPYNQPFSTLSQQEAGLFHNQNLQSNIAVDHQLPTNPHDFLDIMQDDHFEILIGSEEIGKASFFIKSESCSLSASESSSNF</sequence>
<comment type="similarity">
    <text evidence="2">Belongs to the bZIP family.</text>
</comment>
<evidence type="ECO:0000256" key="3">
    <source>
        <dbReference type="ARBA" id="ARBA00023015"/>
    </source>
</evidence>
<dbReference type="SMART" id="SM00338">
    <property type="entry name" value="BRLZ"/>
    <property type="match status" value="1"/>
</dbReference>